<organism evidence="1 2">
    <name type="scientific">Kribbella alba</name>
    <dbReference type="NCBI Taxonomy" id="190197"/>
    <lineage>
        <taxon>Bacteria</taxon>
        <taxon>Bacillati</taxon>
        <taxon>Actinomycetota</taxon>
        <taxon>Actinomycetes</taxon>
        <taxon>Propionibacteriales</taxon>
        <taxon>Kribbellaceae</taxon>
        <taxon>Kribbella</taxon>
    </lineage>
</organism>
<evidence type="ECO:0000313" key="1">
    <source>
        <dbReference type="EMBL" id="GAA1640108.1"/>
    </source>
</evidence>
<dbReference type="InterPro" id="IPR011852">
    <property type="entry name" value="TRAP_TAXI"/>
</dbReference>
<dbReference type="Proteomes" id="UP001501319">
    <property type="component" value="Unassembled WGS sequence"/>
</dbReference>
<dbReference type="EMBL" id="BAAANE010000005">
    <property type="protein sequence ID" value="GAA1640108.1"/>
    <property type="molecule type" value="Genomic_DNA"/>
</dbReference>
<gene>
    <name evidence="1" type="ORF">GCM10009744_32310</name>
</gene>
<dbReference type="PANTHER" id="PTHR42941">
    <property type="entry name" value="SLL1037 PROTEIN"/>
    <property type="match status" value="1"/>
</dbReference>
<name>A0ABP4R9C7_9ACTN</name>
<dbReference type="PANTHER" id="PTHR42941:SF1">
    <property type="entry name" value="SLL1037 PROTEIN"/>
    <property type="match status" value="1"/>
</dbReference>
<dbReference type="NCBIfam" id="TIGR02122">
    <property type="entry name" value="TRAP_TAXI"/>
    <property type="match status" value="1"/>
</dbReference>
<proteinExistence type="predicted"/>
<dbReference type="Pfam" id="PF16868">
    <property type="entry name" value="NMT1_3"/>
    <property type="match status" value="1"/>
</dbReference>
<protein>
    <submittedName>
        <fullName evidence="1">TAXI family TRAP transporter solute-binding subunit</fullName>
    </submittedName>
</protein>
<keyword evidence="2" id="KW-1185">Reference proteome</keyword>
<reference evidence="2" key="1">
    <citation type="journal article" date="2019" name="Int. J. Syst. Evol. Microbiol.">
        <title>The Global Catalogue of Microorganisms (GCM) 10K type strain sequencing project: providing services to taxonomists for standard genome sequencing and annotation.</title>
        <authorList>
            <consortium name="The Broad Institute Genomics Platform"/>
            <consortium name="The Broad Institute Genome Sequencing Center for Infectious Disease"/>
            <person name="Wu L."/>
            <person name="Ma J."/>
        </authorList>
    </citation>
    <scope>NUCLEOTIDE SEQUENCE [LARGE SCALE GENOMIC DNA]</scope>
    <source>
        <strain evidence="2">JCM 14306</strain>
    </source>
</reference>
<evidence type="ECO:0000313" key="2">
    <source>
        <dbReference type="Proteomes" id="UP001501319"/>
    </source>
</evidence>
<dbReference type="SUPFAM" id="SSF53850">
    <property type="entry name" value="Periplasmic binding protein-like II"/>
    <property type="match status" value="1"/>
</dbReference>
<comment type="caution">
    <text evidence="1">The sequence shown here is derived from an EMBL/GenBank/DDBJ whole genome shotgun (WGS) entry which is preliminary data.</text>
</comment>
<accession>A0ABP4R9C7</accession>
<sequence length="282" mass="30469">MYAIYGAGLAKLVTEVTGVQMTTIQTDGSVQNLRMLAAGTADVGFSLSDSALDAWDGAADTSFAKGALRFTALARTYDNYVHVVVPMSSDIFNIGHLAGKQVSVGPVNSGTRVVAERILQAAGVQVRKRNYSLEQAAKALQAKAKDEKSPNGIDALIWSGGLPTKPILDLQSTIGFRLVDIGSLAEQIALKRFGGYLLSSIPPSVYQLSSSVPTLAVPNYLLARRGLPDSWAWWTLNTMFRRQTDLMEIHPEAGSLDARSAIATMPIPLHPAAERWYRNNHI</sequence>
<dbReference type="Gene3D" id="3.40.190.10">
    <property type="entry name" value="Periplasmic binding protein-like II"/>
    <property type="match status" value="2"/>
</dbReference>